<comment type="pathway">
    <text evidence="2 10">Amino-acid biosynthesis; L-methionine biosynthesis via de novo pathway; L-homoserine from L-aspartate: step 3/3.</text>
</comment>
<evidence type="ECO:0000256" key="5">
    <source>
        <dbReference type="ARBA" id="ARBA00013376"/>
    </source>
</evidence>
<accession>A0A7S2BKF4</accession>
<dbReference type="PANTHER" id="PTHR43331">
    <property type="entry name" value="HOMOSERINE DEHYDROGENASE"/>
    <property type="match status" value="1"/>
</dbReference>
<keyword evidence="9 10" id="KW-0486">Methionine biosynthesis</keyword>
<evidence type="ECO:0000256" key="9">
    <source>
        <dbReference type="ARBA" id="ARBA00023167"/>
    </source>
</evidence>
<dbReference type="SUPFAM" id="SSF51735">
    <property type="entry name" value="NAD(P)-binding Rossmann-fold domains"/>
    <property type="match status" value="1"/>
</dbReference>
<keyword evidence="10" id="KW-0521">NADP</keyword>
<evidence type="ECO:0000256" key="10">
    <source>
        <dbReference type="RuleBase" id="RU000579"/>
    </source>
</evidence>
<dbReference type="GO" id="GO:0050661">
    <property type="term" value="F:NADP binding"/>
    <property type="evidence" value="ECO:0007669"/>
    <property type="project" value="InterPro"/>
</dbReference>
<dbReference type="AlphaFoldDB" id="A0A7S2BKF4"/>
<dbReference type="EC" id="1.1.1.3" evidence="4 10"/>
<dbReference type="PROSITE" id="PS01042">
    <property type="entry name" value="HOMOSER_DHGENASE"/>
    <property type="match status" value="1"/>
</dbReference>
<dbReference type="InterPro" id="IPR005106">
    <property type="entry name" value="Asp/hSer_DH_NAD-bd"/>
</dbReference>
<dbReference type="Gene3D" id="3.30.360.10">
    <property type="entry name" value="Dihydrodipicolinate Reductase, domain 2"/>
    <property type="match status" value="1"/>
</dbReference>
<feature type="domain" description="Homoserine dehydrogenase catalytic" evidence="12">
    <location>
        <begin position="117"/>
        <end position="297"/>
    </location>
</feature>
<evidence type="ECO:0000256" key="6">
    <source>
        <dbReference type="ARBA" id="ARBA00022605"/>
    </source>
</evidence>
<comment type="similarity">
    <text evidence="3 11">Belongs to the homoserine dehydrogenase family.</text>
</comment>
<name>A0A7S2BKF4_9STRA</name>
<evidence type="ECO:0000313" key="14">
    <source>
        <dbReference type="EMBL" id="CAD9399661.1"/>
    </source>
</evidence>
<proteinExistence type="inferred from homology"/>
<dbReference type="UniPathway" id="UPA00051">
    <property type="reaction ID" value="UER00465"/>
</dbReference>
<comment type="pathway">
    <text evidence="1 10">Amino-acid biosynthesis; L-threonine biosynthesis; L-threonine from L-aspartate: step 3/5.</text>
</comment>
<evidence type="ECO:0000256" key="4">
    <source>
        <dbReference type="ARBA" id="ARBA00013213"/>
    </source>
</evidence>
<dbReference type="Pfam" id="PF00742">
    <property type="entry name" value="Homoserine_dh"/>
    <property type="match status" value="1"/>
</dbReference>
<dbReference type="InterPro" id="IPR001342">
    <property type="entry name" value="HDH_cat"/>
</dbReference>
<evidence type="ECO:0000256" key="7">
    <source>
        <dbReference type="ARBA" id="ARBA00022697"/>
    </source>
</evidence>
<dbReference type="Pfam" id="PF03447">
    <property type="entry name" value="NAD_binding_3"/>
    <property type="match status" value="1"/>
</dbReference>
<evidence type="ECO:0000256" key="2">
    <source>
        <dbReference type="ARBA" id="ARBA00005062"/>
    </source>
</evidence>
<dbReference type="PIRSF" id="PIRSF000098">
    <property type="entry name" value="Homoser_dehydrog"/>
    <property type="match status" value="1"/>
</dbReference>
<evidence type="ECO:0000256" key="8">
    <source>
        <dbReference type="ARBA" id="ARBA00023002"/>
    </source>
</evidence>
<dbReference type="FunFam" id="3.30.360.10:FF:000005">
    <property type="entry name" value="Homoserine dehydrogenase"/>
    <property type="match status" value="1"/>
</dbReference>
<comment type="catalytic activity">
    <reaction evidence="10">
        <text>L-homoserine + NADP(+) = L-aspartate 4-semialdehyde + NADPH + H(+)</text>
        <dbReference type="Rhea" id="RHEA:15761"/>
        <dbReference type="ChEBI" id="CHEBI:15378"/>
        <dbReference type="ChEBI" id="CHEBI:57476"/>
        <dbReference type="ChEBI" id="CHEBI:57783"/>
        <dbReference type="ChEBI" id="CHEBI:58349"/>
        <dbReference type="ChEBI" id="CHEBI:537519"/>
        <dbReference type="EC" id="1.1.1.3"/>
    </reaction>
</comment>
<dbReference type="PANTHER" id="PTHR43331:SF1">
    <property type="entry name" value="HOMOSERINE DEHYDROGENASE"/>
    <property type="match status" value="1"/>
</dbReference>
<sequence length="407" mass="43319">MESRKLALEEASGATIELTKVCVRDLTRERDWTPPPGCVLTDDRSEIVGNPDIDLVVEVAGGVTDAKEVVMGAIKAGQDVVTANKALIAAFMPEIEAALEDSDSQFGFEAAVMGGIPIIQAMQNDFVGDRIIRMQGIMNGCTNFMLTKMAATGCSYEDILGEAQELGYAEADPSLDVGGQDARSKLKILIKLAFGLPIEEDAISCHGITKITSTDFDYAKDMQGTIKLLGVAEIGNEDTKLSAYVCPAFVPSSATLANIGGATNALEIVSENLGSSLLVGQGAGRFPTANSCINDIVSCAAKTCRGKSGLTRPGACPDLTFDTDYEAGFYMRCNYKDGIGITRELGEVCEANGVSIFSMLQLPGVDAFVVITDKVKKSQMQAVVKSLATKDWVRDEPFMMPVVSEDQ</sequence>
<evidence type="ECO:0000259" key="13">
    <source>
        <dbReference type="Pfam" id="PF03447"/>
    </source>
</evidence>
<dbReference type="GO" id="GO:0009086">
    <property type="term" value="P:methionine biosynthetic process"/>
    <property type="evidence" value="ECO:0007669"/>
    <property type="project" value="UniProtKB-KW"/>
</dbReference>
<evidence type="ECO:0000256" key="3">
    <source>
        <dbReference type="ARBA" id="ARBA00006753"/>
    </source>
</evidence>
<evidence type="ECO:0000256" key="11">
    <source>
        <dbReference type="RuleBase" id="RU004171"/>
    </source>
</evidence>
<dbReference type="EMBL" id="HBGS01015819">
    <property type="protein sequence ID" value="CAD9399661.1"/>
    <property type="molecule type" value="Transcribed_RNA"/>
</dbReference>
<evidence type="ECO:0000256" key="1">
    <source>
        <dbReference type="ARBA" id="ARBA00005056"/>
    </source>
</evidence>
<dbReference type="UniPathway" id="UPA00050">
    <property type="reaction ID" value="UER00063"/>
</dbReference>
<reference evidence="14" key="1">
    <citation type="submission" date="2021-01" db="EMBL/GenBank/DDBJ databases">
        <authorList>
            <person name="Corre E."/>
            <person name="Pelletier E."/>
            <person name="Niang G."/>
            <person name="Scheremetjew M."/>
            <person name="Finn R."/>
            <person name="Kale V."/>
            <person name="Holt S."/>
            <person name="Cochrane G."/>
            <person name="Meng A."/>
            <person name="Brown T."/>
            <person name="Cohen L."/>
        </authorList>
    </citation>
    <scope>NUCLEOTIDE SEQUENCE</scope>
    <source>
        <strain evidence="14">CCMP1381</strain>
    </source>
</reference>
<gene>
    <name evidence="14" type="ORF">DSPE1174_LOCUS8285</name>
</gene>
<dbReference type="SUPFAM" id="SSF55347">
    <property type="entry name" value="Glyceraldehyde-3-phosphate dehydrogenase-like, C-terminal domain"/>
    <property type="match status" value="1"/>
</dbReference>
<keyword evidence="6 10" id="KW-0028">Amino-acid biosynthesis</keyword>
<evidence type="ECO:0000259" key="12">
    <source>
        <dbReference type="Pfam" id="PF00742"/>
    </source>
</evidence>
<dbReference type="Gene3D" id="3.30.70.260">
    <property type="match status" value="1"/>
</dbReference>
<keyword evidence="7 10" id="KW-0791">Threonine biosynthesis</keyword>
<dbReference type="InterPro" id="IPR016204">
    <property type="entry name" value="HDH"/>
</dbReference>
<dbReference type="InterPro" id="IPR036291">
    <property type="entry name" value="NAD(P)-bd_dom_sf"/>
</dbReference>
<dbReference type="GO" id="GO:0004412">
    <property type="term" value="F:homoserine dehydrogenase activity"/>
    <property type="evidence" value="ECO:0007669"/>
    <property type="project" value="UniProtKB-EC"/>
</dbReference>
<feature type="domain" description="Aspartate/homoserine dehydrogenase NAD-binding" evidence="13">
    <location>
        <begin position="12"/>
        <end position="106"/>
    </location>
</feature>
<protein>
    <recommendedName>
        <fullName evidence="5 10">Homoserine dehydrogenase</fullName>
        <ecNumber evidence="4 10">1.1.1.3</ecNumber>
    </recommendedName>
</protein>
<dbReference type="GO" id="GO:0009088">
    <property type="term" value="P:threonine biosynthetic process"/>
    <property type="evidence" value="ECO:0007669"/>
    <property type="project" value="UniProtKB-UniPathway"/>
</dbReference>
<keyword evidence="8 10" id="KW-0560">Oxidoreductase</keyword>
<dbReference type="InterPro" id="IPR019811">
    <property type="entry name" value="HDH_CS"/>
</dbReference>
<dbReference type="Gene3D" id="3.40.50.720">
    <property type="entry name" value="NAD(P)-binding Rossmann-like Domain"/>
    <property type="match status" value="1"/>
</dbReference>
<dbReference type="NCBIfam" id="NF004976">
    <property type="entry name" value="PRK06349.1"/>
    <property type="match status" value="1"/>
</dbReference>
<organism evidence="14">
    <name type="scientific">Octactis speculum</name>
    <dbReference type="NCBI Taxonomy" id="3111310"/>
    <lineage>
        <taxon>Eukaryota</taxon>
        <taxon>Sar</taxon>
        <taxon>Stramenopiles</taxon>
        <taxon>Ochrophyta</taxon>
        <taxon>Dictyochophyceae</taxon>
        <taxon>Dictyochales</taxon>
        <taxon>Dictyochaceae</taxon>
        <taxon>Octactis</taxon>
    </lineage>
</organism>